<dbReference type="KEGG" id="mah:MEALZ_3030"/>
<accession>G4T2G7</accession>
<feature type="signal peptide" evidence="1">
    <location>
        <begin position="1"/>
        <end position="21"/>
    </location>
</feature>
<protein>
    <recommendedName>
        <fullName evidence="4">Secreted protein</fullName>
    </recommendedName>
</protein>
<proteinExistence type="predicted"/>
<organism evidence="2 3">
    <name type="scientific">Methylotuvimicrobium alcaliphilum (strain DSM 19304 / NCIMB 14124 / VKM B-2133 / 20Z)</name>
    <name type="common">Methylomicrobium alcaliphilum</name>
    <dbReference type="NCBI Taxonomy" id="1091494"/>
    <lineage>
        <taxon>Bacteria</taxon>
        <taxon>Pseudomonadati</taxon>
        <taxon>Pseudomonadota</taxon>
        <taxon>Gammaproteobacteria</taxon>
        <taxon>Methylococcales</taxon>
        <taxon>Methylococcaceae</taxon>
        <taxon>Methylotuvimicrobium</taxon>
    </lineage>
</organism>
<dbReference type="RefSeq" id="WP_014149459.1">
    <property type="nucleotide sequence ID" value="NC_016112.1"/>
</dbReference>
<keyword evidence="3" id="KW-1185">Reference proteome</keyword>
<sequence>MIKKTLIYLATFALMPISSHAQFGNMTEAQMQQMMQQGLKMQKCFGQIDSSAMERLSERGQSIDAEITALCRAGNRDQAQSKAMAFALEMANDPAIQAMKKCGEGMADMLPKIVTESEDYGNSETSSRHVCDNR</sequence>
<evidence type="ECO:0000313" key="3">
    <source>
        <dbReference type="Proteomes" id="UP000008315"/>
    </source>
</evidence>
<evidence type="ECO:0000313" key="2">
    <source>
        <dbReference type="EMBL" id="CCE24696.1"/>
    </source>
</evidence>
<dbReference type="AlphaFoldDB" id="G4T2G7"/>
<name>G4T2G7_META2</name>
<dbReference type="Proteomes" id="UP000008315">
    <property type="component" value="Chromosome"/>
</dbReference>
<evidence type="ECO:0008006" key="4">
    <source>
        <dbReference type="Google" id="ProtNLM"/>
    </source>
</evidence>
<keyword evidence="1" id="KW-0732">Signal</keyword>
<feature type="chain" id="PRO_5003468648" description="Secreted protein" evidence="1">
    <location>
        <begin position="22"/>
        <end position="134"/>
    </location>
</feature>
<dbReference type="PATRIC" id="fig|271065.3.peg.3124"/>
<gene>
    <name evidence="2" type="ordered locus">MEALZ_3030</name>
</gene>
<evidence type="ECO:0000256" key="1">
    <source>
        <dbReference type="SAM" id="SignalP"/>
    </source>
</evidence>
<dbReference type="HOGENOM" id="CLU_1925115_0_0_6"/>
<reference evidence="3" key="1">
    <citation type="journal article" date="2012" name="J. Bacteriol.">
        <title>Genome sequence of the haloalkaliphilic methanotrophic bacterium Methylomicrobium alcaliphilum 20Z.</title>
        <authorList>
            <person name="Vuilleumier S."/>
            <person name="Khmelenina V.N."/>
            <person name="Bringel F."/>
            <person name="Reshetnikov A.S."/>
            <person name="Lajus A."/>
            <person name="Mangenot S."/>
            <person name="Rouy Z."/>
            <person name="Op den Camp H.J."/>
            <person name="Jetten M.S."/>
            <person name="Dispirito A.A."/>
            <person name="Dunfield P."/>
            <person name="Klotz M.G."/>
            <person name="Semrau J.D."/>
            <person name="Stein L.Y."/>
            <person name="Barbe V."/>
            <person name="Medigue C."/>
            <person name="Trotsenko Y.A."/>
            <person name="Kalyuzhnaya M.G."/>
        </authorList>
    </citation>
    <scope>NUCLEOTIDE SEQUENCE [LARGE SCALE GENOMIC DNA]</scope>
    <source>
        <strain evidence="3">DSM 19304 / NCIMB 14124 / VKM B-2133 / 20Z</strain>
    </source>
</reference>
<dbReference type="EMBL" id="FO082060">
    <property type="protein sequence ID" value="CCE24696.1"/>
    <property type="molecule type" value="Genomic_DNA"/>
</dbReference>